<name>A0A645G1C9_9ZZZZ</name>
<dbReference type="AlphaFoldDB" id="A0A645G1C9"/>
<evidence type="ECO:0000313" key="1">
    <source>
        <dbReference type="EMBL" id="MPN20638.1"/>
    </source>
</evidence>
<dbReference type="EMBL" id="VSSQ01068447">
    <property type="protein sequence ID" value="MPN20638.1"/>
    <property type="molecule type" value="Genomic_DNA"/>
</dbReference>
<protein>
    <submittedName>
        <fullName evidence="1">Uncharacterized protein</fullName>
    </submittedName>
</protein>
<sequence>MHHNAAGKDCDILAFAERDRGANRRLRAVRKHLCRILSANADVFHARQVFALLEHADEHRNIGDVDDRRGRNRAIERNIFKWHMRAAVETRRHARVCANDGDVVLGVARGEKHLIKHAA</sequence>
<gene>
    <name evidence="1" type="ORF">SDC9_168017</name>
</gene>
<comment type="caution">
    <text evidence="1">The sequence shown here is derived from an EMBL/GenBank/DDBJ whole genome shotgun (WGS) entry which is preliminary data.</text>
</comment>
<accession>A0A645G1C9</accession>
<organism evidence="1">
    <name type="scientific">bioreactor metagenome</name>
    <dbReference type="NCBI Taxonomy" id="1076179"/>
    <lineage>
        <taxon>unclassified sequences</taxon>
        <taxon>metagenomes</taxon>
        <taxon>ecological metagenomes</taxon>
    </lineage>
</organism>
<reference evidence="1" key="1">
    <citation type="submission" date="2019-08" db="EMBL/GenBank/DDBJ databases">
        <authorList>
            <person name="Kucharzyk K."/>
            <person name="Murdoch R.W."/>
            <person name="Higgins S."/>
            <person name="Loffler F."/>
        </authorList>
    </citation>
    <scope>NUCLEOTIDE SEQUENCE</scope>
</reference>
<proteinExistence type="predicted"/>